<evidence type="ECO:0000313" key="2">
    <source>
        <dbReference type="Proteomes" id="UP000290057"/>
    </source>
</evidence>
<dbReference type="EMBL" id="AP019389">
    <property type="protein sequence ID" value="BBI19895.1"/>
    <property type="molecule type" value="Genomic_DNA"/>
</dbReference>
<reference evidence="1 2" key="1">
    <citation type="submission" date="2019-01" db="EMBL/GenBank/DDBJ databases">
        <title>Complete genome sequence of Erythrobacter flavus KJ5.</title>
        <authorList>
            <person name="Kanesaki Y."/>
            <person name="Brotosudarmo T."/>
            <person name="Moriuchi R."/>
            <person name="Awai K."/>
        </authorList>
    </citation>
    <scope>NUCLEOTIDE SEQUENCE [LARGE SCALE GENOMIC DNA]</scope>
    <source>
        <strain evidence="1 2">KJ5</strain>
    </source>
</reference>
<keyword evidence="2" id="KW-1185">Reference proteome</keyword>
<dbReference type="RefSeq" id="WP_232036746.1">
    <property type="nucleotide sequence ID" value="NZ_AP019389.1"/>
</dbReference>
<accession>A0A3T1CFZ0</accession>
<dbReference type="Proteomes" id="UP000290057">
    <property type="component" value="Chromosome"/>
</dbReference>
<evidence type="ECO:0000313" key="1">
    <source>
        <dbReference type="EMBL" id="BBI19895.1"/>
    </source>
</evidence>
<dbReference type="PANTHER" id="PTHR39217:SF1">
    <property type="entry name" value="GLUTATHIONE SYNTHETASE"/>
    <property type="match status" value="1"/>
</dbReference>
<name>A0A3T1CFZ0_9SPHN</name>
<protein>
    <submittedName>
        <fullName evidence="1">ATP-grasp domain-containing protein</fullName>
    </submittedName>
</protein>
<dbReference type="InterPro" id="IPR053191">
    <property type="entry name" value="DcsG_Biosynth_Enzyme"/>
</dbReference>
<dbReference type="AlphaFoldDB" id="A0A3T1CFZ0"/>
<gene>
    <name evidence="1" type="ORF">EKJ_07420</name>
</gene>
<sequence>MRPAFASAGLELVEIDWRAPIEAFDGIGLVMLGTAWDYQDHPEDFIARLDALAARGIIVCNPPAAVRWNADKRYLRELEARGAVTVPTLWQEDCDRAGVVAAMDHFNTDRVVVKRQIGAGGLGQHSFTRESLPAAEWRMGRACMLQPFLPGVVEEGEYTLVFVEGVFSHGVLKRAAQGEYRIQSLYGGYECAYEPDPADLAAAQIVVDALPFDDLLYARIDMVRLASGELAVMEAELIEPYLYPQQGPDLGKRLARAILARL</sequence>
<organism evidence="1 2">
    <name type="scientific">Qipengyuania flava</name>
    <dbReference type="NCBI Taxonomy" id="192812"/>
    <lineage>
        <taxon>Bacteria</taxon>
        <taxon>Pseudomonadati</taxon>
        <taxon>Pseudomonadota</taxon>
        <taxon>Alphaproteobacteria</taxon>
        <taxon>Sphingomonadales</taxon>
        <taxon>Erythrobacteraceae</taxon>
        <taxon>Qipengyuania</taxon>
    </lineage>
</organism>
<dbReference type="PANTHER" id="PTHR39217">
    <property type="match status" value="1"/>
</dbReference>
<dbReference type="SUPFAM" id="SSF56059">
    <property type="entry name" value="Glutathione synthetase ATP-binding domain-like"/>
    <property type="match status" value="1"/>
</dbReference>
<proteinExistence type="predicted"/>